<comment type="caution">
    <text evidence="1">The sequence shown here is derived from an EMBL/GenBank/DDBJ whole genome shotgun (WGS) entry which is preliminary data.</text>
</comment>
<keyword evidence="2" id="KW-1185">Reference proteome</keyword>
<gene>
    <name evidence="1" type="ORF">L596_020810</name>
</gene>
<dbReference type="AlphaFoldDB" id="A0A4U5MUM8"/>
<accession>A0A4U5MUM8</accession>
<proteinExistence type="predicted"/>
<sequence length="276" mass="32014">MTEPGRQLALSLGYTWSLPEFAWVIHTQENPPVILDLCDLNPQDRITSFSADRYSNFMISQFEVKELAVHKEKKENFAQFLKNISTILVGGDGCHLHCYEALKIMKENNMFRHYKAFTMMNFSEDGSEEAVKALKLDDVGYFWLTNWRGHDLKEHAQQLLFNGKLRSLTLLGGNNFISMESFQQYLDRHMDDTTYNIDLLCRVEDVNAFWIRDYRKEKQVDVDKLKPINIQGATTFLKANGQHLHVLGYEVDHGVHVNILDAEPKEENIELEALKL</sequence>
<reference evidence="1 2" key="1">
    <citation type="journal article" date="2015" name="Genome Biol.">
        <title>Comparative genomics of Steinernema reveals deeply conserved gene regulatory networks.</title>
        <authorList>
            <person name="Dillman A.R."/>
            <person name="Macchietto M."/>
            <person name="Porter C.F."/>
            <person name="Rogers A."/>
            <person name="Williams B."/>
            <person name="Antoshechkin I."/>
            <person name="Lee M.M."/>
            <person name="Goodwin Z."/>
            <person name="Lu X."/>
            <person name="Lewis E.E."/>
            <person name="Goodrich-Blair H."/>
            <person name="Stock S.P."/>
            <person name="Adams B.J."/>
            <person name="Sternberg P.W."/>
            <person name="Mortazavi A."/>
        </authorList>
    </citation>
    <scope>NUCLEOTIDE SEQUENCE [LARGE SCALE GENOMIC DNA]</scope>
    <source>
        <strain evidence="1 2">ALL</strain>
    </source>
</reference>
<evidence type="ECO:0000313" key="1">
    <source>
        <dbReference type="EMBL" id="TKR73509.1"/>
    </source>
</evidence>
<organism evidence="1 2">
    <name type="scientific">Steinernema carpocapsae</name>
    <name type="common">Entomopathogenic nematode</name>
    <dbReference type="NCBI Taxonomy" id="34508"/>
    <lineage>
        <taxon>Eukaryota</taxon>
        <taxon>Metazoa</taxon>
        <taxon>Ecdysozoa</taxon>
        <taxon>Nematoda</taxon>
        <taxon>Chromadorea</taxon>
        <taxon>Rhabditida</taxon>
        <taxon>Tylenchina</taxon>
        <taxon>Panagrolaimomorpha</taxon>
        <taxon>Strongyloidoidea</taxon>
        <taxon>Steinernematidae</taxon>
        <taxon>Steinernema</taxon>
    </lineage>
</organism>
<evidence type="ECO:0000313" key="2">
    <source>
        <dbReference type="Proteomes" id="UP000298663"/>
    </source>
</evidence>
<dbReference type="EMBL" id="AZBU02000006">
    <property type="protein sequence ID" value="TKR73509.1"/>
    <property type="molecule type" value="Genomic_DNA"/>
</dbReference>
<reference evidence="1 2" key="2">
    <citation type="journal article" date="2019" name="G3 (Bethesda)">
        <title>Hybrid Assembly of the Genome of the Entomopathogenic Nematode Steinernema carpocapsae Identifies the X-Chromosome.</title>
        <authorList>
            <person name="Serra L."/>
            <person name="Macchietto M."/>
            <person name="Macias-Munoz A."/>
            <person name="McGill C.J."/>
            <person name="Rodriguez I.M."/>
            <person name="Rodriguez B."/>
            <person name="Murad R."/>
            <person name="Mortazavi A."/>
        </authorList>
    </citation>
    <scope>NUCLEOTIDE SEQUENCE [LARGE SCALE GENOMIC DNA]</scope>
    <source>
        <strain evidence="1 2">ALL</strain>
    </source>
</reference>
<dbReference type="Proteomes" id="UP000298663">
    <property type="component" value="Unassembled WGS sequence"/>
</dbReference>
<protein>
    <submittedName>
        <fullName evidence="1">Uncharacterized protein</fullName>
    </submittedName>
</protein>
<name>A0A4U5MUM8_STECR</name>